<keyword evidence="7" id="KW-1133">Transmembrane helix</keyword>
<dbReference type="EMBL" id="HACG01047582">
    <property type="protein sequence ID" value="CEK94447.1"/>
    <property type="molecule type" value="Transcribed_RNA"/>
</dbReference>
<dbReference type="GO" id="GO:0016891">
    <property type="term" value="F:RNA endonuclease activity producing 5'-phosphomonoesters, hydrolytic mechanism"/>
    <property type="evidence" value="ECO:0007669"/>
    <property type="project" value="TreeGrafter"/>
</dbReference>
<dbReference type="SUPFAM" id="SSF56024">
    <property type="entry name" value="Phospholipase D/nuclease"/>
    <property type="match status" value="1"/>
</dbReference>
<accession>A0A0B7BNJ5</accession>
<evidence type="ECO:0000313" key="9">
    <source>
        <dbReference type="EMBL" id="CEK94447.1"/>
    </source>
</evidence>
<evidence type="ECO:0000256" key="4">
    <source>
        <dbReference type="ARBA" id="ARBA00038012"/>
    </source>
</evidence>
<keyword evidence="7" id="KW-0812">Transmembrane</keyword>
<organism evidence="9">
    <name type="scientific">Arion vulgaris</name>
    <dbReference type="NCBI Taxonomy" id="1028688"/>
    <lineage>
        <taxon>Eukaryota</taxon>
        <taxon>Metazoa</taxon>
        <taxon>Spiralia</taxon>
        <taxon>Lophotrochozoa</taxon>
        <taxon>Mollusca</taxon>
        <taxon>Gastropoda</taxon>
        <taxon>Heterobranchia</taxon>
        <taxon>Euthyneura</taxon>
        <taxon>Panpulmonata</taxon>
        <taxon>Eupulmonata</taxon>
        <taxon>Stylommatophora</taxon>
        <taxon>Helicina</taxon>
        <taxon>Arionoidea</taxon>
        <taxon>Arionidae</taxon>
        <taxon>Arion</taxon>
    </lineage>
</organism>
<keyword evidence="1" id="KW-0378">Hydrolase</keyword>
<evidence type="ECO:0000256" key="6">
    <source>
        <dbReference type="ARBA" id="ARBA00043167"/>
    </source>
</evidence>
<keyword evidence="2" id="KW-0442">Lipid degradation</keyword>
<feature type="domain" description="PLD phosphodiesterase" evidence="8">
    <location>
        <begin position="155"/>
        <end position="182"/>
    </location>
</feature>
<evidence type="ECO:0000256" key="1">
    <source>
        <dbReference type="ARBA" id="ARBA00022801"/>
    </source>
</evidence>
<feature type="transmembrane region" description="Helical" evidence="7">
    <location>
        <begin position="7"/>
        <end position="25"/>
    </location>
</feature>
<dbReference type="PANTHER" id="PTHR43856:SF1">
    <property type="entry name" value="MITOCHONDRIAL CARDIOLIPIN HYDROLASE"/>
    <property type="match status" value="1"/>
</dbReference>
<name>A0A0B7BNJ5_9EUPU</name>
<dbReference type="AlphaFoldDB" id="A0A0B7BNJ5"/>
<gene>
    <name evidence="9" type="primary">ORF200909</name>
</gene>
<dbReference type="SMART" id="SM00155">
    <property type="entry name" value="PLDc"/>
    <property type="match status" value="1"/>
</dbReference>
<keyword evidence="7" id="KW-0472">Membrane</keyword>
<evidence type="ECO:0000256" key="7">
    <source>
        <dbReference type="SAM" id="Phobius"/>
    </source>
</evidence>
<dbReference type="InterPro" id="IPR051406">
    <property type="entry name" value="PLD_domain"/>
</dbReference>
<dbReference type="InterPro" id="IPR001736">
    <property type="entry name" value="PLipase_D/transphosphatidylase"/>
</dbReference>
<proteinExistence type="inferred from homology"/>
<dbReference type="InterPro" id="IPR025202">
    <property type="entry name" value="PLD-like_dom"/>
</dbReference>
<dbReference type="GO" id="GO:0016042">
    <property type="term" value="P:lipid catabolic process"/>
    <property type="evidence" value="ECO:0007669"/>
    <property type="project" value="UniProtKB-KW"/>
</dbReference>
<dbReference type="CDD" id="cd09171">
    <property type="entry name" value="PLDc_vPLD6_like"/>
    <property type="match status" value="1"/>
</dbReference>
<dbReference type="PROSITE" id="PS50035">
    <property type="entry name" value="PLD"/>
    <property type="match status" value="1"/>
</dbReference>
<evidence type="ECO:0000256" key="5">
    <source>
        <dbReference type="ARBA" id="ARBA00040549"/>
    </source>
</evidence>
<dbReference type="Gene3D" id="3.30.870.10">
    <property type="entry name" value="Endonuclease Chain A"/>
    <property type="match status" value="1"/>
</dbReference>
<comment type="similarity">
    <text evidence="4">Belongs to the phospholipase D family. MitoPLD/Zucchini subfamily.</text>
</comment>
<reference evidence="9" key="1">
    <citation type="submission" date="2014-12" db="EMBL/GenBank/DDBJ databases">
        <title>Insight into the proteome of Arion vulgaris.</title>
        <authorList>
            <person name="Aradska J."/>
            <person name="Bulat T."/>
            <person name="Smidak R."/>
            <person name="Sarate P."/>
            <person name="Gangsoo J."/>
            <person name="Sialana F."/>
            <person name="Bilban M."/>
            <person name="Lubec G."/>
        </authorList>
    </citation>
    <scope>NUCLEOTIDE SEQUENCE</scope>
    <source>
        <tissue evidence="9">Skin</tissue>
    </source>
</reference>
<evidence type="ECO:0000256" key="2">
    <source>
        <dbReference type="ARBA" id="ARBA00022963"/>
    </source>
</evidence>
<keyword evidence="3" id="KW-0443">Lipid metabolism</keyword>
<dbReference type="PANTHER" id="PTHR43856">
    <property type="entry name" value="CARDIOLIPIN HYDROLASE"/>
    <property type="match status" value="1"/>
</dbReference>
<evidence type="ECO:0000259" key="8">
    <source>
        <dbReference type="PROSITE" id="PS50035"/>
    </source>
</evidence>
<dbReference type="Pfam" id="PF13091">
    <property type="entry name" value="PLDc_2"/>
    <property type="match status" value="1"/>
</dbReference>
<evidence type="ECO:0000256" key="3">
    <source>
        <dbReference type="ARBA" id="ARBA00023098"/>
    </source>
</evidence>
<sequence>MKAGVKGSLYTFVFFVISEILYQLYRRRKYRSIKNQKESESRLSCTSLQVLFFPDKDIACREHFLTFNGCLKMNCRFSHKKTSLSELYRHMMACKKTMDVCVFLITCKDLGDILSILFKRGVTLRIITDGEQVNSSGSQIWTLRKEGIPVRTNHTSYLMHHKFVIIDEKVLINGSFNWTVQAITGNQENVIVTDDSAVTPLFVTEFQRLWEEFNPGEKAGGE</sequence>
<dbReference type="GO" id="GO:0034587">
    <property type="term" value="P:piRNA processing"/>
    <property type="evidence" value="ECO:0007669"/>
    <property type="project" value="TreeGrafter"/>
</dbReference>
<protein>
    <recommendedName>
        <fullName evidence="5">Mitochondrial cardiolipin hydrolase</fullName>
    </recommendedName>
    <alternativeName>
        <fullName evidence="6">Mitochondrial phospholipase</fullName>
    </alternativeName>
</protein>
<dbReference type="GO" id="GO:0005739">
    <property type="term" value="C:mitochondrion"/>
    <property type="evidence" value="ECO:0007669"/>
    <property type="project" value="TreeGrafter"/>
</dbReference>